<feature type="transmembrane region" description="Helical" evidence="8">
    <location>
        <begin position="241"/>
        <end position="258"/>
    </location>
</feature>
<dbReference type="PANTHER" id="PTHR10266:SF3">
    <property type="entry name" value="CYTOCHROME C1, HEME PROTEIN, MITOCHONDRIAL"/>
    <property type="match status" value="1"/>
</dbReference>
<dbReference type="Pfam" id="PF02167">
    <property type="entry name" value="Cytochrom_C1"/>
    <property type="match status" value="1"/>
</dbReference>
<evidence type="ECO:0000256" key="7">
    <source>
        <dbReference type="ARBA" id="ARBA00023136"/>
    </source>
</evidence>
<evidence type="ECO:0000256" key="3">
    <source>
        <dbReference type="ARBA" id="ARBA00022692"/>
    </source>
</evidence>
<reference evidence="10" key="1">
    <citation type="submission" date="2018-05" db="EMBL/GenBank/DDBJ databases">
        <authorList>
            <person name="Lanie J.A."/>
            <person name="Ng W.-L."/>
            <person name="Kazmierczak K.M."/>
            <person name="Andrzejewski T.M."/>
            <person name="Davidsen T.M."/>
            <person name="Wayne K.J."/>
            <person name="Tettelin H."/>
            <person name="Glass J.I."/>
            <person name="Rusch D."/>
            <person name="Podicherti R."/>
            <person name="Tsui H.-C.T."/>
            <person name="Winkler M.E."/>
        </authorList>
    </citation>
    <scope>NUCLEOTIDE SEQUENCE</scope>
</reference>
<dbReference type="InterPro" id="IPR036909">
    <property type="entry name" value="Cyt_c-like_dom_sf"/>
</dbReference>
<dbReference type="GO" id="GO:0020037">
    <property type="term" value="F:heme binding"/>
    <property type="evidence" value="ECO:0007669"/>
    <property type="project" value="InterPro"/>
</dbReference>
<name>A0A382D370_9ZZZZ</name>
<organism evidence="10">
    <name type="scientific">marine metagenome</name>
    <dbReference type="NCBI Taxonomy" id="408172"/>
    <lineage>
        <taxon>unclassified sequences</taxon>
        <taxon>metagenomes</taxon>
        <taxon>ecological metagenomes</taxon>
    </lineage>
</organism>
<evidence type="ECO:0000256" key="8">
    <source>
        <dbReference type="SAM" id="Phobius"/>
    </source>
</evidence>
<keyword evidence="5 8" id="KW-1133">Transmembrane helix</keyword>
<evidence type="ECO:0000313" key="10">
    <source>
        <dbReference type="EMBL" id="SVB32870.1"/>
    </source>
</evidence>
<dbReference type="GO" id="GO:0016020">
    <property type="term" value="C:membrane"/>
    <property type="evidence" value="ECO:0007669"/>
    <property type="project" value="UniProtKB-SubCell"/>
</dbReference>
<dbReference type="PRINTS" id="PR00603">
    <property type="entry name" value="CYTOCHROMEC1"/>
</dbReference>
<evidence type="ECO:0000256" key="5">
    <source>
        <dbReference type="ARBA" id="ARBA00022989"/>
    </source>
</evidence>
<dbReference type="Gene3D" id="1.20.5.100">
    <property type="entry name" value="Cytochrome c1, transmembrane anchor, C-terminal"/>
    <property type="match status" value="1"/>
</dbReference>
<dbReference type="InterPro" id="IPR009056">
    <property type="entry name" value="Cyt_c-like_dom"/>
</dbReference>
<gene>
    <name evidence="10" type="ORF">METZ01_LOCUS185724</name>
</gene>
<comment type="subcellular location">
    <subcellularLocation>
        <location evidence="1">Membrane</location>
    </subcellularLocation>
</comment>
<keyword evidence="7 8" id="KW-0472">Membrane</keyword>
<keyword evidence="2" id="KW-0349">Heme</keyword>
<dbReference type="GO" id="GO:0005739">
    <property type="term" value="C:mitochondrion"/>
    <property type="evidence" value="ECO:0007669"/>
    <property type="project" value="GOC"/>
</dbReference>
<dbReference type="GO" id="GO:0046872">
    <property type="term" value="F:metal ion binding"/>
    <property type="evidence" value="ECO:0007669"/>
    <property type="project" value="UniProtKB-KW"/>
</dbReference>
<dbReference type="GO" id="GO:0006122">
    <property type="term" value="P:mitochondrial electron transport, ubiquinol to cytochrome c"/>
    <property type="evidence" value="ECO:0007669"/>
    <property type="project" value="TreeGrafter"/>
</dbReference>
<dbReference type="GO" id="GO:0009055">
    <property type="term" value="F:electron transfer activity"/>
    <property type="evidence" value="ECO:0007669"/>
    <property type="project" value="InterPro"/>
</dbReference>
<keyword evidence="6" id="KW-0408">Iron</keyword>
<dbReference type="SUPFAM" id="SSF46626">
    <property type="entry name" value="Cytochrome c"/>
    <property type="match status" value="1"/>
</dbReference>
<sequence>MENTIMQNISKILLILISILFLYGTSYASDDVNQKTHKILKPGFSFEGPFGVFDRSELRRGYQVYSEVCSSCHSIDQLSFRNLIQEGGPEFSEEETKRIASQYTISDRYDDYGELVERKRLLSDRFPSPFPNKKAAMFANNGSYPPDLSLIVKARTGGHNYIYSLLSGYEAIIPEGLEVSDTLSYNPWYPGSAGIAMMQPLYDDLIEYSDGTPATIDQMAYDVTVFLSWVSEPELEARKKMGFVVIGFLIIFVFLMYLSTRRLWKEVH</sequence>
<keyword evidence="4" id="KW-0479">Metal-binding</keyword>
<accession>A0A382D370</accession>
<dbReference type="InterPro" id="IPR002326">
    <property type="entry name" value="Cyt_c1"/>
</dbReference>
<dbReference type="AlphaFoldDB" id="A0A382D370"/>
<dbReference type="PANTHER" id="PTHR10266">
    <property type="entry name" value="CYTOCHROME C1"/>
    <property type="match status" value="1"/>
</dbReference>
<keyword evidence="3 8" id="KW-0812">Transmembrane</keyword>
<feature type="domain" description="Cytochrome c" evidence="9">
    <location>
        <begin position="56"/>
        <end position="213"/>
    </location>
</feature>
<evidence type="ECO:0000256" key="2">
    <source>
        <dbReference type="ARBA" id="ARBA00022617"/>
    </source>
</evidence>
<dbReference type="PROSITE" id="PS51007">
    <property type="entry name" value="CYTC"/>
    <property type="match status" value="1"/>
</dbReference>
<evidence type="ECO:0000256" key="1">
    <source>
        <dbReference type="ARBA" id="ARBA00004370"/>
    </source>
</evidence>
<dbReference type="Gene3D" id="1.10.760.10">
    <property type="entry name" value="Cytochrome c-like domain"/>
    <property type="match status" value="1"/>
</dbReference>
<protein>
    <recommendedName>
        <fullName evidence="9">Cytochrome c domain-containing protein</fullName>
    </recommendedName>
</protein>
<evidence type="ECO:0000256" key="4">
    <source>
        <dbReference type="ARBA" id="ARBA00022723"/>
    </source>
</evidence>
<evidence type="ECO:0000256" key="6">
    <source>
        <dbReference type="ARBA" id="ARBA00023004"/>
    </source>
</evidence>
<dbReference type="EMBL" id="UINC01037416">
    <property type="protein sequence ID" value="SVB32870.1"/>
    <property type="molecule type" value="Genomic_DNA"/>
</dbReference>
<evidence type="ECO:0000259" key="9">
    <source>
        <dbReference type="PROSITE" id="PS51007"/>
    </source>
</evidence>
<proteinExistence type="predicted"/>